<dbReference type="PANTHER" id="PTHR37841:SF1">
    <property type="entry name" value="DUF3298 DOMAIN-CONTAINING PROTEIN"/>
    <property type="match status" value="1"/>
</dbReference>
<evidence type="ECO:0000313" key="1">
    <source>
        <dbReference type="EMBL" id="EMG12489.1"/>
    </source>
</evidence>
<comment type="caution">
    <text evidence="1">The sequence shown here is derived from an EMBL/GenBank/DDBJ whole genome shotgun (WGS) entry which is preliminary data.</text>
</comment>
<feature type="non-terminal residue" evidence="1">
    <location>
        <position position="81"/>
    </location>
</feature>
<dbReference type="Pfam" id="PF14903">
    <property type="entry name" value="WG_beta_rep"/>
    <property type="match status" value="1"/>
</dbReference>
<dbReference type="EMBL" id="AFME02000090">
    <property type="protein sequence ID" value="EMG12489.1"/>
    <property type="molecule type" value="Genomic_DNA"/>
</dbReference>
<protein>
    <recommendedName>
        <fullName evidence="3">WG repeat-containing protein</fullName>
    </recommendedName>
</protein>
<dbReference type="InterPro" id="IPR032774">
    <property type="entry name" value="WG_beta_rep"/>
</dbReference>
<accession>M3FY57</accession>
<dbReference type="Proteomes" id="UP000011776">
    <property type="component" value="Unassembled WGS sequence"/>
</dbReference>
<name>M3FY57_LEPIR</name>
<dbReference type="AlphaFoldDB" id="M3FY57"/>
<dbReference type="PANTHER" id="PTHR37841">
    <property type="entry name" value="GLR2918 PROTEIN"/>
    <property type="match status" value="1"/>
</dbReference>
<reference evidence="1 2" key="1">
    <citation type="submission" date="2013-02" db="EMBL/GenBank/DDBJ databases">
        <authorList>
            <person name="Harkins D.M."/>
            <person name="Durkin A.S."/>
            <person name="Brinkac L.M."/>
            <person name="Haft D.H."/>
            <person name="Selengut J.D."/>
            <person name="Sanka R."/>
            <person name="DePew J."/>
            <person name="Purushe J."/>
            <person name="Tulsiani S.M."/>
            <person name="Graham G.C."/>
            <person name="Burns M.-A."/>
            <person name="Dohnt M.F."/>
            <person name="Smythe L.D."/>
            <person name="McKay D.B."/>
            <person name="Craig S.B."/>
            <person name="Vinetz J.M."/>
            <person name="Sutton G.G."/>
            <person name="Nierman W.C."/>
            <person name="Fouts D.E."/>
        </authorList>
    </citation>
    <scope>NUCLEOTIDE SEQUENCE [LARGE SCALE GENOMIC DNA]</scope>
    <source>
        <strain evidence="1 2">LT2186</strain>
    </source>
</reference>
<evidence type="ECO:0000313" key="2">
    <source>
        <dbReference type="Proteomes" id="UP000011776"/>
    </source>
</evidence>
<evidence type="ECO:0008006" key="3">
    <source>
        <dbReference type="Google" id="ProtNLM"/>
    </source>
</evidence>
<proteinExistence type="predicted"/>
<sequence length="81" mass="9533">MKNQSLFLARSWSNDRKNYKLGYINALGQWAIEPEYEKANEFHDGFAKVEKDNKTFIINKQNEKIFEIPTTTHLGQFHEGL</sequence>
<organism evidence="1 2">
    <name type="scientific">Leptospira interrogans serovar Grippotyphosa str. LT2186</name>
    <dbReference type="NCBI Taxonomy" id="1001599"/>
    <lineage>
        <taxon>Bacteria</taxon>
        <taxon>Pseudomonadati</taxon>
        <taxon>Spirochaetota</taxon>
        <taxon>Spirochaetia</taxon>
        <taxon>Leptospirales</taxon>
        <taxon>Leptospiraceae</taxon>
        <taxon>Leptospira</taxon>
    </lineage>
</organism>
<gene>
    <name evidence="1" type="ORF">LEP1GSC151_0926</name>
</gene>